<feature type="compositionally biased region" description="Polar residues" evidence="1">
    <location>
        <begin position="355"/>
        <end position="404"/>
    </location>
</feature>
<dbReference type="eggNOG" id="ENOG502QY4B">
    <property type="taxonomic scope" value="Eukaryota"/>
</dbReference>
<dbReference type="PANTHER" id="PTHR33334">
    <property type="entry name" value="PROTEIN LNK1"/>
    <property type="match status" value="1"/>
</dbReference>
<evidence type="ECO:0000256" key="1">
    <source>
        <dbReference type="SAM" id="MobiDB-lite"/>
    </source>
</evidence>
<organism evidence="2 3">
    <name type="scientific">Ricinus communis</name>
    <name type="common">Castor bean</name>
    <dbReference type="NCBI Taxonomy" id="3988"/>
    <lineage>
        <taxon>Eukaryota</taxon>
        <taxon>Viridiplantae</taxon>
        <taxon>Streptophyta</taxon>
        <taxon>Embryophyta</taxon>
        <taxon>Tracheophyta</taxon>
        <taxon>Spermatophyta</taxon>
        <taxon>Magnoliopsida</taxon>
        <taxon>eudicotyledons</taxon>
        <taxon>Gunneridae</taxon>
        <taxon>Pentapetalae</taxon>
        <taxon>rosids</taxon>
        <taxon>fabids</taxon>
        <taxon>Malpighiales</taxon>
        <taxon>Euphorbiaceae</taxon>
        <taxon>Acalyphoideae</taxon>
        <taxon>Acalypheae</taxon>
        <taxon>Ricinus</taxon>
    </lineage>
</organism>
<proteinExistence type="predicted"/>
<keyword evidence="3" id="KW-1185">Reference proteome</keyword>
<dbReference type="PANTHER" id="PTHR33334:SF8">
    <property type="entry name" value="PROTEIN LNK1"/>
    <property type="match status" value="1"/>
</dbReference>
<dbReference type="STRING" id="3988.B9SWA1"/>
<gene>
    <name evidence="2" type="ORF">RCOM_0265510</name>
</gene>
<feature type="compositionally biased region" description="Low complexity" evidence="1">
    <location>
        <begin position="113"/>
        <end position="127"/>
    </location>
</feature>
<dbReference type="InterPro" id="IPR039928">
    <property type="entry name" value="LNK"/>
</dbReference>
<dbReference type="Proteomes" id="UP000008311">
    <property type="component" value="Unassembled WGS sequence"/>
</dbReference>
<dbReference type="GO" id="GO:0007623">
    <property type="term" value="P:circadian rhythm"/>
    <property type="evidence" value="ECO:0007669"/>
    <property type="project" value="InterPro"/>
</dbReference>
<feature type="compositionally biased region" description="Basic and acidic residues" evidence="1">
    <location>
        <begin position="286"/>
        <end position="303"/>
    </location>
</feature>
<dbReference type="AlphaFoldDB" id="B9SWA1"/>
<feature type="compositionally biased region" description="Low complexity" evidence="1">
    <location>
        <begin position="322"/>
        <end position="331"/>
    </location>
</feature>
<dbReference type="InParanoid" id="B9SWA1"/>
<evidence type="ECO:0008006" key="4">
    <source>
        <dbReference type="Google" id="ProtNLM"/>
    </source>
</evidence>
<dbReference type="FunCoup" id="B9SWA1">
    <property type="interactions" value="318"/>
</dbReference>
<dbReference type="GO" id="GO:0006355">
    <property type="term" value="P:regulation of DNA-templated transcription"/>
    <property type="evidence" value="ECO:0007669"/>
    <property type="project" value="InterPro"/>
</dbReference>
<accession>B9SWA1</accession>
<feature type="region of interest" description="Disordered" evidence="1">
    <location>
        <begin position="355"/>
        <end position="409"/>
    </location>
</feature>
<evidence type="ECO:0000313" key="3">
    <source>
        <dbReference type="Proteomes" id="UP000008311"/>
    </source>
</evidence>
<feature type="region of interest" description="Disordered" evidence="1">
    <location>
        <begin position="272"/>
        <end position="340"/>
    </location>
</feature>
<name>B9SWA1_RICCO</name>
<reference evidence="3" key="1">
    <citation type="journal article" date="2010" name="Nat. Biotechnol.">
        <title>Draft genome sequence of the oilseed species Ricinus communis.</title>
        <authorList>
            <person name="Chan A.P."/>
            <person name="Crabtree J."/>
            <person name="Zhao Q."/>
            <person name="Lorenzi H."/>
            <person name="Orvis J."/>
            <person name="Puiu D."/>
            <person name="Melake-Berhan A."/>
            <person name="Jones K.M."/>
            <person name="Redman J."/>
            <person name="Chen G."/>
            <person name="Cahoon E.B."/>
            <person name="Gedil M."/>
            <person name="Stanke M."/>
            <person name="Haas B.J."/>
            <person name="Wortman J.R."/>
            <person name="Fraser-Liggett C.M."/>
            <person name="Ravel J."/>
            <person name="Rabinowicz P.D."/>
        </authorList>
    </citation>
    <scope>NUCLEOTIDE SEQUENCE [LARGE SCALE GENOMIC DNA]</scope>
    <source>
        <strain evidence="3">cv. Hale</strain>
    </source>
</reference>
<protein>
    <recommendedName>
        <fullName evidence="4">Protein LNK1</fullName>
    </recommendedName>
</protein>
<evidence type="ECO:0000313" key="2">
    <source>
        <dbReference type="EMBL" id="EEF32110.1"/>
    </source>
</evidence>
<sequence length="641" mass="70698">MLQLEDNVWDEFSESDDHIVPHPTDDCGDQFRVHGDDHKKPRREIIGVASNIGDATKYIQKKEEANLHMLTKKDRMLDKASWSHTPDGVFPGSCDSGSVKEVASIASEATRASNQSSKTGNSSSVGGEFADDDPIFAEKSTADDNDTYRFPLSHISQTNNDLNFFDNDHEVKESSDLLYYGWPDDIGNFEDVDRMFRSCDSTFGLESLTNEDDLCWFSSSRSTEGSEDASKLVSRFSSSEASALDCISEHHEASRLNNAGPSVNVSNKKSLLMGDKTSSNNAGASDHSEGKRKERNLDSDGSFHHNGNFKQVADAKCSFGDPSPQSFSSPHPQHRKPDLRSDSLDYMQTNIPYMNINYGHSSDQTSVCPSQSGIKSESNGLPSPSPKDSSFASNQLQSIESSHGPSLDTPAIINEKRERLYLCQDLQAQYARNFKCANIASPTALYDSVQNQNRQSDYEVECHSEIEEVSIRIPAELDSNAQESSCMSSALDEISLEATSFRQLQQVMEQLDIRTKLCIRDSLYRLARSAEQRHNCGNANGGKQDDRDTSGQLITEDTNKGTGFLDIETDTNPIDRSIAHLLFHRPSDPSLIPLNDALSLKSHTMVHGSITSPPVISKDQICQEESASGADKTLLMSGNNQ</sequence>
<dbReference type="EMBL" id="EQ974194">
    <property type="protein sequence ID" value="EEF32110.1"/>
    <property type="molecule type" value="Genomic_DNA"/>
</dbReference>
<feature type="region of interest" description="Disordered" evidence="1">
    <location>
        <begin position="108"/>
        <end position="132"/>
    </location>
</feature>